<dbReference type="InterPro" id="IPR006564">
    <property type="entry name" value="Znf_PMZ"/>
</dbReference>
<evidence type="ECO:0000259" key="6">
    <source>
        <dbReference type="PROSITE" id="PS50966"/>
    </source>
</evidence>
<feature type="compositionally biased region" description="Basic residues" evidence="5">
    <location>
        <begin position="983"/>
        <end position="995"/>
    </location>
</feature>
<dbReference type="InterPro" id="IPR018289">
    <property type="entry name" value="MULE_transposase_dom"/>
</dbReference>
<evidence type="ECO:0000256" key="2">
    <source>
        <dbReference type="ARBA" id="ARBA00022771"/>
    </source>
</evidence>
<evidence type="ECO:0000256" key="1">
    <source>
        <dbReference type="ARBA" id="ARBA00022723"/>
    </source>
</evidence>
<evidence type="ECO:0000256" key="5">
    <source>
        <dbReference type="SAM" id="MobiDB-lite"/>
    </source>
</evidence>
<feature type="compositionally biased region" description="Basic and acidic residues" evidence="5">
    <location>
        <begin position="125"/>
        <end position="138"/>
    </location>
</feature>
<evidence type="ECO:0000256" key="3">
    <source>
        <dbReference type="ARBA" id="ARBA00022833"/>
    </source>
</evidence>
<evidence type="ECO:0000313" key="8">
    <source>
        <dbReference type="Proteomes" id="UP001457282"/>
    </source>
</evidence>
<name>A0AAW1W311_RUBAR</name>
<dbReference type="Pfam" id="PF03108">
    <property type="entry name" value="DBD_Tnp_Mut"/>
    <property type="match status" value="1"/>
</dbReference>
<dbReference type="InterPro" id="IPR007527">
    <property type="entry name" value="Znf_SWIM"/>
</dbReference>
<protein>
    <recommendedName>
        <fullName evidence="6">SWIM-type domain-containing protein</fullName>
    </recommendedName>
</protein>
<keyword evidence="3" id="KW-0862">Zinc</keyword>
<proteinExistence type="predicted"/>
<gene>
    <name evidence="7" type="ORF">M0R45_037808</name>
</gene>
<feature type="domain" description="SWIM-type" evidence="6">
    <location>
        <begin position="764"/>
        <end position="796"/>
    </location>
</feature>
<keyword evidence="1" id="KW-0479">Metal-binding</keyword>
<dbReference type="GO" id="GO:0008270">
    <property type="term" value="F:zinc ion binding"/>
    <property type="evidence" value="ECO:0007669"/>
    <property type="project" value="UniProtKB-KW"/>
</dbReference>
<sequence length="1004" mass="114620">MANYWRYFRLDGERNSCYGGFNYWANDLGYIQGPIAYWFRIPGSEPGSGYLPITCDADAVDMLQFIPSGNKELDIYIVCLVERRILQPFELDAYEDEVDHLLYIGHAIDDLEYGTAASWNEQQEGRYEPNLENARENNEPGVEETSERNGATCTDNVQNIKGKHKVVEEECRQKKKKGRPNKDVSIRYETRWKGKCSYAEDLYGSESSSSTEDPDYDSIVDSDYELVDEDDEVIFEANVDGDSNKVPEAELMEYAGYISDNEDNYSEGFPSLDGSSDDSAKDTGWFEGQSKKRFSKWKEFNKNFDMKNPTFEIGMAFPNSVVFKNAVRKHAVLTRKELRFAANTRHKVSVKCKTSAGCPFWIYSSGDKSSPTIYIKTLRTVHKCSEVKGKVYHCHAPFIADEYLDSFMNDEKWSREGIQNAVGRDFGMNVGFQQCYRAKKRAKKLAQGDFEEQYNLLESYAHELKKRNTGTSVWIQSEMDGDVSKFKRIYICLEALKIGWRVGCRKVLCLDGCHLKGVHKGQLLAAVGVDGNNGMYPIAYAVVEKENKDSWMWFLEFLQADLEIYTSNHYAFISDKQKGLEQAIAILFPQAEHRHCVMHLHNNFKGDGFTGLELKQLLWSIARATTMNQFTKSMEDMMATSKNAWKWCNDRPAIHWSRSHFQEQFKCDILLNNHSESFNSSILPARKKPILGLLEDIRTSIMLRLANRRNSSAKWRCGVGPRVEKLLKKNADWSHEYKALESRTMRFEIHGRGVACESGVISQHVVHLDKRSCSCRRWDLCGIPCAHAIAAIYSKGWSPEDFVDEYYTQKTYMMAYEPVINPIAGVSEWEIRHRPMVPPLFRRQPGRPKLSRNKAPSEAEPPPDTTKLSKSYYSRVKCGLCGKKGHNRRTCGKRNQVSNTLKQTHGTNVNMEGSNQHVESSEVEHLPPQQSEASYGNQGINVEDINQVNAMNNDIPMVEANVAVNVLIQSQGSSSSKAVFSGRFKRPSMRTKPSHGTKQPIWKY</sequence>
<evidence type="ECO:0000256" key="4">
    <source>
        <dbReference type="PROSITE-ProRule" id="PRU00325"/>
    </source>
</evidence>
<dbReference type="PROSITE" id="PS50966">
    <property type="entry name" value="ZF_SWIM"/>
    <property type="match status" value="1"/>
</dbReference>
<keyword evidence="2 4" id="KW-0863">Zinc-finger</keyword>
<feature type="region of interest" description="Disordered" evidence="5">
    <location>
        <begin position="978"/>
        <end position="1004"/>
    </location>
</feature>
<keyword evidence="8" id="KW-1185">Reference proteome</keyword>
<dbReference type="PANTHER" id="PTHR31973">
    <property type="entry name" value="POLYPROTEIN, PUTATIVE-RELATED"/>
    <property type="match status" value="1"/>
</dbReference>
<dbReference type="Pfam" id="PF04434">
    <property type="entry name" value="SWIM"/>
    <property type="match status" value="1"/>
</dbReference>
<comment type="caution">
    <text evidence="7">The sequence shown here is derived from an EMBL/GenBank/DDBJ whole genome shotgun (WGS) entry which is preliminary data.</text>
</comment>
<reference evidence="7 8" key="1">
    <citation type="journal article" date="2023" name="G3 (Bethesda)">
        <title>A chromosome-length genome assembly and annotation of blackberry (Rubus argutus, cv. 'Hillquist').</title>
        <authorList>
            <person name="Bruna T."/>
            <person name="Aryal R."/>
            <person name="Dudchenko O."/>
            <person name="Sargent D.J."/>
            <person name="Mead D."/>
            <person name="Buti M."/>
            <person name="Cavallini A."/>
            <person name="Hytonen T."/>
            <person name="Andres J."/>
            <person name="Pham M."/>
            <person name="Weisz D."/>
            <person name="Mascagni F."/>
            <person name="Usai G."/>
            <person name="Natali L."/>
            <person name="Bassil N."/>
            <person name="Fernandez G.E."/>
            <person name="Lomsadze A."/>
            <person name="Armour M."/>
            <person name="Olukolu B."/>
            <person name="Poorten T."/>
            <person name="Britton C."/>
            <person name="Davik J."/>
            <person name="Ashrafi H."/>
            <person name="Aiden E.L."/>
            <person name="Borodovsky M."/>
            <person name="Worthington M."/>
        </authorList>
    </citation>
    <scope>NUCLEOTIDE SEQUENCE [LARGE SCALE GENOMIC DNA]</scope>
    <source>
        <strain evidence="7">PI 553951</strain>
    </source>
</reference>
<dbReference type="PANTHER" id="PTHR31973:SF199">
    <property type="entry name" value="SWIM-TYPE DOMAIN-CONTAINING PROTEIN"/>
    <property type="match status" value="1"/>
</dbReference>
<feature type="region of interest" description="Disordered" evidence="5">
    <location>
        <begin position="125"/>
        <end position="155"/>
    </location>
</feature>
<dbReference type="EMBL" id="JBEDUW010000007">
    <property type="protein sequence ID" value="KAK9914009.1"/>
    <property type="molecule type" value="Genomic_DNA"/>
</dbReference>
<dbReference type="Pfam" id="PF10551">
    <property type="entry name" value="MULE"/>
    <property type="match status" value="1"/>
</dbReference>
<dbReference type="Proteomes" id="UP001457282">
    <property type="component" value="Unassembled WGS sequence"/>
</dbReference>
<dbReference type="SMART" id="SM00575">
    <property type="entry name" value="ZnF_PMZ"/>
    <property type="match status" value="1"/>
</dbReference>
<accession>A0AAW1W311</accession>
<dbReference type="AlphaFoldDB" id="A0AAW1W311"/>
<organism evidence="7 8">
    <name type="scientific">Rubus argutus</name>
    <name type="common">Southern blackberry</name>
    <dbReference type="NCBI Taxonomy" id="59490"/>
    <lineage>
        <taxon>Eukaryota</taxon>
        <taxon>Viridiplantae</taxon>
        <taxon>Streptophyta</taxon>
        <taxon>Embryophyta</taxon>
        <taxon>Tracheophyta</taxon>
        <taxon>Spermatophyta</taxon>
        <taxon>Magnoliopsida</taxon>
        <taxon>eudicotyledons</taxon>
        <taxon>Gunneridae</taxon>
        <taxon>Pentapetalae</taxon>
        <taxon>rosids</taxon>
        <taxon>fabids</taxon>
        <taxon>Rosales</taxon>
        <taxon>Rosaceae</taxon>
        <taxon>Rosoideae</taxon>
        <taxon>Rosoideae incertae sedis</taxon>
        <taxon>Rubus</taxon>
    </lineage>
</organism>
<dbReference type="InterPro" id="IPR004332">
    <property type="entry name" value="Transposase_MuDR"/>
</dbReference>
<evidence type="ECO:0000313" key="7">
    <source>
        <dbReference type="EMBL" id="KAK9914009.1"/>
    </source>
</evidence>
<feature type="region of interest" description="Disordered" evidence="5">
    <location>
        <begin position="838"/>
        <end position="869"/>
    </location>
</feature>